<evidence type="ECO:0000313" key="10">
    <source>
        <dbReference type="Proteomes" id="UP001595462"/>
    </source>
</evidence>
<keyword evidence="6 8" id="KW-0139">CF(1)</keyword>
<evidence type="ECO:0000256" key="2">
    <source>
        <dbReference type="ARBA" id="ARBA00022448"/>
    </source>
</evidence>
<comment type="function">
    <text evidence="8">This protein is part of the stalk that links CF(0) to CF(1). It either transmits conformational changes from CF(0) to CF(1) or is implicated in proton conduction.</text>
</comment>
<evidence type="ECO:0000256" key="1">
    <source>
        <dbReference type="ARBA" id="ARBA00004370"/>
    </source>
</evidence>
<dbReference type="Gene3D" id="1.10.520.20">
    <property type="entry name" value="N-terminal domain of the delta subunit of the F1F0-ATP synthase"/>
    <property type="match status" value="1"/>
</dbReference>
<name>A0ABV7EP95_9GAMM</name>
<organism evidence="9 10">
    <name type="scientific">Salinisphaera aquimarina</name>
    <dbReference type="NCBI Taxonomy" id="2094031"/>
    <lineage>
        <taxon>Bacteria</taxon>
        <taxon>Pseudomonadati</taxon>
        <taxon>Pseudomonadota</taxon>
        <taxon>Gammaproteobacteria</taxon>
        <taxon>Salinisphaerales</taxon>
        <taxon>Salinisphaeraceae</taxon>
        <taxon>Salinisphaera</taxon>
    </lineage>
</organism>
<dbReference type="EMBL" id="JBHRSS010000003">
    <property type="protein sequence ID" value="MFC3103678.1"/>
    <property type="molecule type" value="Genomic_DNA"/>
</dbReference>
<keyword evidence="8" id="KW-1003">Cell membrane</keyword>
<accession>A0ABV7EP95</accession>
<dbReference type="Proteomes" id="UP001595462">
    <property type="component" value="Unassembled WGS sequence"/>
</dbReference>
<dbReference type="NCBIfam" id="TIGR01145">
    <property type="entry name" value="ATP_synt_delta"/>
    <property type="match status" value="1"/>
</dbReference>
<comment type="function">
    <text evidence="8">F(1)F(0) ATP synthase produces ATP from ADP in the presence of a proton or sodium gradient. F-type ATPases consist of two structural domains, F(1) containing the extramembraneous catalytic core and F(0) containing the membrane proton channel, linked together by a central stalk and a peripheral stalk. During catalysis, ATP synthesis in the catalytic domain of F(1) is coupled via a rotary mechanism of the central stalk subunits to proton translocation.</text>
</comment>
<gene>
    <name evidence="8" type="primary">atpH</name>
    <name evidence="9" type="ORF">ACFOSU_07220</name>
</gene>
<reference evidence="10" key="1">
    <citation type="journal article" date="2019" name="Int. J. Syst. Evol. Microbiol.">
        <title>The Global Catalogue of Microorganisms (GCM) 10K type strain sequencing project: providing services to taxonomists for standard genome sequencing and annotation.</title>
        <authorList>
            <consortium name="The Broad Institute Genomics Platform"/>
            <consortium name="The Broad Institute Genome Sequencing Center for Infectious Disease"/>
            <person name="Wu L."/>
            <person name="Ma J."/>
        </authorList>
    </citation>
    <scope>NUCLEOTIDE SEQUENCE [LARGE SCALE GENOMIC DNA]</scope>
    <source>
        <strain evidence="10">KCTC 52640</strain>
    </source>
</reference>
<protein>
    <recommendedName>
        <fullName evidence="8">ATP synthase subunit delta</fullName>
    </recommendedName>
    <alternativeName>
        <fullName evidence="8">ATP synthase F(1) sector subunit delta</fullName>
    </alternativeName>
    <alternativeName>
        <fullName evidence="8">F-type ATPase subunit delta</fullName>
        <shortName evidence="8">F-ATPase subunit delta</shortName>
    </alternativeName>
</protein>
<comment type="caution">
    <text evidence="9">The sequence shown here is derived from an EMBL/GenBank/DDBJ whole genome shotgun (WGS) entry which is preliminary data.</text>
</comment>
<evidence type="ECO:0000256" key="5">
    <source>
        <dbReference type="ARBA" id="ARBA00023136"/>
    </source>
</evidence>
<keyword evidence="10" id="KW-1185">Reference proteome</keyword>
<dbReference type="HAMAP" id="MF_01416">
    <property type="entry name" value="ATP_synth_delta_bact"/>
    <property type="match status" value="1"/>
</dbReference>
<evidence type="ECO:0000256" key="3">
    <source>
        <dbReference type="ARBA" id="ARBA00022781"/>
    </source>
</evidence>
<proteinExistence type="inferred from homology"/>
<sequence>MAETQTLARPYADAVFELAEANGELDAWSVALAALSAIVSNADVAVLLDNPEVSDAKLADAVVEVAGDDLNKGATNLVRLLVENDRLRLAPEIAGLFEQFKAEAEHRVDVNVTSATEFSDAQQDALAKALEKRLARSVRLTFEQDENVIGGAVIRAGDLVIDGSLRAQLERMRQSLAH</sequence>
<evidence type="ECO:0000256" key="6">
    <source>
        <dbReference type="ARBA" id="ARBA00023196"/>
    </source>
</evidence>
<dbReference type="Pfam" id="PF00213">
    <property type="entry name" value="OSCP"/>
    <property type="match status" value="1"/>
</dbReference>
<keyword evidence="3 8" id="KW-0375">Hydrogen ion transport</keyword>
<comment type="similarity">
    <text evidence="8">Belongs to the ATPase delta chain family.</text>
</comment>
<keyword evidence="5 8" id="KW-0472">Membrane</keyword>
<evidence type="ECO:0000256" key="4">
    <source>
        <dbReference type="ARBA" id="ARBA00023065"/>
    </source>
</evidence>
<dbReference type="InterPro" id="IPR026015">
    <property type="entry name" value="ATP_synth_OSCP/delta_N_sf"/>
</dbReference>
<dbReference type="PRINTS" id="PR00125">
    <property type="entry name" value="ATPASEDELTA"/>
</dbReference>
<dbReference type="NCBIfam" id="NF004402">
    <property type="entry name" value="PRK05758.2-2"/>
    <property type="match status" value="1"/>
</dbReference>
<comment type="subcellular location">
    <subcellularLocation>
        <location evidence="8">Cell membrane</location>
        <topology evidence="8">Peripheral membrane protein</topology>
    </subcellularLocation>
    <subcellularLocation>
        <location evidence="1">Membrane</location>
    </subcellularLocation>
</comment>
<evidence type="ECO:0000256" key="8">
    <source>
        <dbReference type="HAMAP-Rule" id="MF_01416"/>
    </source>
</evidence>
<dbReference type="RefSeq" id="WP_380687933.1">
    <property type="nucleotide sequence ID" value="NZ_JBHRSS010000003.1"/>
</dbReference>
<dbReference type="PANTHER" id="PTHR11910">
    <property type="entry name" value="ATP SYNTHASE DELTA CHAIN"/>
    <property type="match status" value="1"/>
</dbReference>
<dbReference type="SUPFAM" id="SSF47928">
    <property type="entry name" value="N-terminal domain of the delta subunit of the F1F0-ATP synthase"/>
    <property type="match status" value="1"/>
</dbReference>
<keyword evidence="2 8" id="KW-0813">Transport</keyword>
<evidence type="ECO:0000256" key="7">
    <source>
        <dbReference type="ARBA" id="ARBA00023310"/>
    </source>
</evidence>
<keyword evidence="4 8" id="KW-0406">Ion transport</keyword>
<dbReference type="InterPro" id="IPR000711">
    <property type="entry name" value="ATPase_OSCP/dsu"/>
</dbReference>
<evidence type="ECO:0000313" key="9">
    <source>
        <dbReference type="EMBL" id="MFC3103678.1"/>
    </source>
</evidence>
<keyword evidence="7 8" id="KW-0066">ATP synthesis</keyword>